<sequence>MNASVSPADGMGAPLTICLVCNTGFAIYTYRQGLIRMLVAKGVRVIVLAPRDRTFPLLEQMGCECIDLPVASKGTNPLDDLRTLTALYRHYRRIRPNVVFHYTIKANIYGSVAAWLARVPSIAVTTGLGYVFIQKSHAARVAKALYRFAFRFPREVWFLNRDDELAFRNERLLAHPDRARLLHGEGVDIDHFSLTPLPLGERPTFVLIGRLLWDKGVAEYVDAARMLRSRYPLAKFQLLGPVGVDNPSAISQADIDGWCKEGIVEYLGEAHDVRPVIANADCVVLPSYREGVPRTLMEASAMGRPIVATDVPGCREVVDDGVTGLLCEVKNARSLADALARILDMSPDARRAMGLRGREKVTAEFDEALVVERYRQTLLALTGAEVFEARAQ</sequence>
<protein>
    <submittedName>
        <fullName evidence="3">Glycosyl transferase</fullName>
    </submittedName>
</protein>
<proteinExistence type="predicted"/>
<feature type="transmembrane region" description="Helical" evidence="1">
    <location>
        <begin position="12"/>
        <end position="30"/>
    </location>
</feature>
<dbReference type="Gene3D" id="3.40.50.2000">
    <property type="entry name" value="Glycogen Phosphorylase B"/>
    <property type="match status" value="2"/>
</dbReference>
<dbReference type="Pfam" id="PF13579">
    <property type="entry name" value="Glyco_trans_4_4"/>
    <property type="match status" value="1"/>
</dbReference>
<dbReference type="AlphaFoldDB" id="A0A2N7VFB9"/>
<evidence type="ECO:0000256" key="1">
    <source>
        <dbReference type="SAM" id="Phobius"/>
    </source>
</evidence>
<comment type="caution">
    <text evidence="3">The sequence shown here is derived from an EMBL/GenBank/DDBJ whole genome shotgun (WGS) entry which is preliminary data.</text>
</comment>
<keyword evidence="1" id="KW-1133">Transmembrane helix</keyword>
<dbReference type="Pfam" id="PF13692">
    <property type="entry name" value="Glyco_trans_1_4"/>
    <property type="match status" value="1"/>
</dbReference>
<dbReference type="PANTHER" id="PTHR12526:SF638">
    <property type="entry name" value="SPORE COAT PROTEIN SA"/>
    <property type="match status" value="1"/>
</dbReference>
<accession>A0A2N7VFB9</accession>
<keyword evidence="1" id="KW-0812">Transmembrane</keyword>
<dbReference type="EMBL" id="PNYA01000028">
    <property type="protein sequence ID" value="PMS15850.1"/>
    <property type="molecule type" value="Genomic_DNA"/>
</dbReference>
<dbReference type="OrthoDB" id="9775208at2"/>
<keyword evidence="4" id="KW-1185">Reference proteome</keyword>
<gene>
    <name evidence="3" type="ORF">C0Z18_25590</name>
</gene>
<name>A0A2N7VFB9_9BURK</name>
<evidence type="ECO:0000259" key="2">
    <source>
        <dbReference type="Pfam" id="PF13579"/>
    </source>
</evidence>
<feature type="domain" description="Glycosyltransferase subfamily 4-like N-terminal" evidence="2">
    <location>
        <begin position="29"/>
        <end position="180"/>
    </location>
</feature>
<dbReference type="CDD" id="cd03808">
    <property type="entry name" value="GT4_CapM-like"/>
    <property type="match status" value="1"/>
</dbReference>
<dbReference type="PANTHER" id="PTHR12526">
    <property type="entry name" value="GLYCOSYLTRANSFERASE"/>
    <property type="match status" value="1"/>
</dbReference>
<evidence type="ECO:0000313" key="3">
    <source>
        <dbReference type="EMBL" id="PMS15850.1"/>
    </source>
</evidence>
<keyword evidence="1" id="KW-0472">Membrane</keyword>
<organism evidence="3 4">
    <name type="scientific">Trinickia dabaoshanensis</name>
    <dbReference type="NCBI Taxonomy" id="564714"/>
    <lineage>
        <taxon>Bacteria</taxon>
        <taxon>Pseudomonadati</taxon>
        <taxon>Pseudomonadota</taxon>
        <taxon>Betaproteobacteria</taxon>
        <taxon>Burkholderiales</taxon>
        <taxon>Burkholderiaceae</taxon>
        <taxon>Trinickia</taxon>
    </lineage>
</organism>
<dbReference type="GO" id="GO:0016757">
    <property type="term" value="F:glycosyltransferase activity"/>
    <property type="evidence" value="ECO:0007669"/>
    <property type="project" value="TreeGrafter"/>
</dbReference>
<dbReference type="Proteomes" id="UP000235616">
    <property type="component" value="Unassembled WGS sequence"/>
</dbReference>
<dbReference type="SUPFAM" id="SSF53756">
    <property type="entry name" value="UDP-Glycosyltransferase/glycogen phosphorylase"/>
    <property type="match status" value="1"/>
</dbReference>
<reference evidence="3 4" key="1">
    <citation type="submission" date="2018-01" db="EMBL/GenBank/DDBJ databases">
        <title>Whole genome analyses suggest that Burkholderia sensu lato contains two further novel genera in the rhizoxinica-symbiotica group Mycetohabitans gen. nov., and Trinickia gen. nov.: implications for the evolution of diazotrophy and nodulation in the Burkholderiaceae.</title>
        <authorList>
            <person name="Estrada-de los Santos P."/>
            <person name="Palmer M."/>
            <person name="Chavez-Ramirez B."/>
            <person name="Beukes C."/>
            <person name="Steenkamp E.T."/>
            <person name="Hirsch A.M."/>
            <person name="Manyaka P."/>
            <person name="Maluk M."/>
            <person name="Lafos M."/>
            <person name="Crook M."/>
            <person name="Gross E."/>
            <person name="Simon M.F."/>
            <person name="Bueno dos Reis Junior F."/>
            <person name="Poole P.S."/>
            <person name="Venter S.N."/>
            <person name="James E.K."/>
        </authorList>
    </citation>
    <scope>NUCLEOTIDE SEQUENCE [LARGE SCALE GENOMIC DNA]</scope>
    <source>
        <strain evidence="3 4">GIMN1.004</strain>
    </source>
</reference>
<evidence type="ECO:0000313" key="4">
    <source>
        <dbReference type="Proteomes" id="UP000235616"/>
    </source>
</evidence>
<keyword evidence="3" id="KW-0808">Transferase</keyword>
<dbReference type="InterPro" id="IPR028098">
    <property type="entry name" value="Glyco_trans_4-like_N"/>
</dbReference>